<comment type="similarity">
    <text evidence="2">Belongs to the ustYa family.</text>
</comment>
<dbReference type="Pfam" id="PF11807">
    <property type="entry name" value="UstYa"/>
    <property type="match status" value="1"/>
</dbReference>
<name>A0A553I2W5_9PEZI</name>
<evidence type="ECO:0000256" key="2">
    <source>
        <dbReference type="ARBA" id="ARBA00035112"/>
    </source>
</evidence>
<dbReference type="GO" id="GO:0043386">
    <property type="term" value="P:mycotoxin biosynthetic process"/>
    <property type="evidence" value="ECO:0007669"/>
    <property type="project" value="InterPro"/>
</dbReference>
<dbReference type="Proteomes" id="UP000319160">
    <property type="component" value="Unassembled WGS sequence"/>
</dbReference>
<sequence>MLFKTQKYSSIPTSPASLESLRVKRRKCSTGISVPLVLNIVLVLVISMLSFLLGRQTISLKQCGKKLSTWSPIIDVVEYEETTFEGSFLAPSVWRGEPTPELDAAWDRISLGGMGSLRISKDDLQLINKSQDADITVGFPDEGVTDTNYGHNDVQVLFEVFHQLHCLNEIRKKTWPEYYPKPEKKYEKVDRVHIGKSLHRDASYQFDVYS</sequence>
<evidence type="ECO:0000256" key="3">
    <source>
        <dbReference type="SAM" id="Phobius"/>
    </source>
</evidence>
<keyword evidence="5" id="KW-1185">Reference proteome</keyword>
<organism evidence="4 5">
    <name type="scientific">Xylaria flabelliformis</name>
    <dbReference type="NCBI Taxonomy" id="2512241"/>
    <lineage>
        <taxon>Eukaryota</taxon>
        <taxon>Fungi</taxon>
        <taxon>Dikarya</taxon>
        <taxon>Ascomycota</taxon>
        <taxon>Pezizomycotina</taxon>
        <taxon>Sordariomycetes</taxon>
        <taxon>Xylariomycetidae</taxon>
        <taxon>Xylariales</taxon>
        <taxon>Xylariaceae</taxon>
        <taxon>Xylaria</taxon>
    </lineage>
</organism>
<protein>
    <submittedName>
        <fullName evidence="4">Uncharacterized protein</fullName>
    </submittedName>
</protein>
<gene>
    <name evidence="4" type="ORF">FHL15_004691</name>
</gene>
<accession>A0A553I2W5</accession>
<reference evidence="5" key="1">
    <citation type="submission" date="2019-06" db="EMBL/GenBank/DDBJ databases">
        <title>Draft genome sequence of the griseofulvin-producing fungus Xylaria cubensis strain G536.</title>
        <authorList>
            <person name="Mead M.E."/>
            <person name="Raja H.A."/>
            <person name="Steenwyk J.L."/>
            <person name="Knowles S.L."/>
            <person name="Oberlies N.H."/>
            <person name="Rokas A."/>
        </authorList>
    </citation>
    <scope>NUCLEOTIDE SEQUENCE [LARGE SCALE GENOMIC DNA]</scope>
    <source>
        <strain evidence="5">G536</strain>
    </source>
</reference>
<dbReference type="InterPro" id="IPR021765">
    <property type="entry name" value="UstYa-like"/>
</dbReference>
<evidence type="ECO:0000313" key="4">
    <source>
        <dbReference type="EMBL" id="TRX94536.1"/>
    </source>
</evidence>
<evidence type="ECO:0000313" key="5">
    <source>
        <dbReference type="Proteomes" id="UP000319160"/>
    </source>
</evidence>
<dbReference type="OrthoDB" id="3687641at2759"/>
<dbReference type="EMBL" id="VFLP01000022">
    <property type="protein sequence ID" value="TRX94536.1"/>
    <property type="molecule type" value="Genomic_DNA"/>
</dbReference>
<dbReference type="AlphaFoldDB" id="A0A553I2W5"/>
<evidence type="ECO:0000256" key="1">
    <source>
        <dbReference type="ARBA" id="ARBA00004685"/>
    </source>
</evidence>
<dbReference type="PANTHER" id="PTHR33365:SF4">
    <property type="entry name" value="CYCLOCHLOROTINE BIOSYNTHESIS PROTEIN O"/>
    <property type="match status" value="1"/>
</dbReference>
<keyword evidence="3" id="KW-0472">Membrane</keyword>
<comment type="pathway">
    <text evidence="1">Mycotoxin biosynthesis.</text>
</comment>
<dbReference type="PANTHER" id="PTHR33365">
    <property type="entry name" value="YALI0B05434P"/>
    <property type="match status" value="1"/>
</dbReference>
<comment type="caution">
    <text evidence="4">The sequence shown here is derived from an EMBL/GenBank/DDBJ whole genome shotgun (WGS) entry which is preliminary data.</text>
</comment>
<proteinExistence type="inferred from homology"/>
<feature type="transmembrane region" description="Helical" evidence="3">
    <location>
        <begin position="32"/>
        <end position="53"/>
    </location>
</feature>
<keyword evidence="3" id="KW-1133">Transmembrane helix</keyword>
<keyword evidence="3" id="KW-0812">Transmembrane</keyword>
<dbReference type="STRING" id="2512241.A0A553I2W5"/>